<evidence type="ECO:0000313" key="2">
    <source>
        <dbReference type="EMBL" id="MCU9593311.1"/>
    </source>
</evidence>
<keyword evidence="1" id="KW-0812">Transmembrane</keyword>
<keyword evidence="3" id="KW-1185">Reference proteome</keyword>
<keyword evidence="1" id="KW-0472">Membrane</keyword>
<sequence>MYKRIIAIVAAVMFTLLALLAIIITDLFDRDFPQAIDVKSRLILNFSESGLSIDEAFKLLEELDKRWNLGLVKVAPDLTNDDDRQIFVPLNEGDYPSEITWFGKDEVGKIVDKERLSTSYPDGFYLVTGETAHLDEFENTLVHSSIDVGRTDASIIHSLGFVVQEKGFTAAVIASSALIASMALFWLSLKAKGRALRVLAGSHTFRIQTQDLSSFGGALIISAFAVACISAVYVGVYHGWAYVDSFLKALIILLLAVILISLFVALIMSIAAWPTATMLATRVPAVKSLRSTAIVIKILTLLLIIATAGPAWKAFKQSEITAAEMAQWKKLSDQVALAFASETGEMDKLEPQIGEMVKDAESLNQVALSYTFTEDMMPPTGLKEFSAISYVNQRWLDLVTSNVPDRSLNQVSLTSLPDDLVQMIKEDFKIWSRSGNSEELIKKFQFFIPVDGYKIPVSIGGGDGKLQFTDKVLVVMVPSLYEAYNDSSLTSMASTGNIVFTGVDATQMLIHRHHLDVFSLRENGIKGELRIVYIAEEGILHAQYAAYIVWVLNFSLIALIIAFTVAAAISAMITAILQAKRDFPLRLSGCSWIRIIQERMVKDVLLVLSVIFLVSFVQGTDEIIAILIAGMYGLVVLPLSHWVATNWCFNGVIRRKI</sequence>
<keyword evidence="1" id="KW-1133">Transmembrane helix</keyword>
<evidence type="ECO:0000313" key="3">
    <source>
        <dbReference type="Proteomes" id="UP001208656"/>
    </source>
</evidence>
<name>A0ABT2WEE9_9BACI</name>
<dbReference type="EMBL" id="JAOUSE010000004">
    <property type="protein sequence ID" value="MCU9593311.1"/>
    <property type="molecule type" value="Genomic_DNA"/>
</dbReference>
<gene>
    <name evidence="2" type="ORF">OEV82_02425</name>
</gene>
<feature type="transmembrane region" description="Helical" evidence="1">
    <location>
        <begin position="547"/>
        <end position="579"/>
    </location>
</feature>
<feature type="transmembrane region" description="Helical" evidence="1">
    <location>
        <begin position="249"/>
        <end position="273"/>
    </location>
</feature>
<feature type="transmembrane region" description="Helical" evidence="1">
    <location>
        <begin position="600"/>
        <end position="617"/>
    </location>
</feature>
<accession>A0ABT2WEE9</accession>
<dbReference type="Proteomes" id="UP001208656">
    <property type="component" value="Unassembled WGS sequence"/>
</dbReference>
<proteinExistence type="predicted"/>
<reference evidence="2 3" key="1">
    <citation type="submission" date="2022-10" db="EMBL/GenBank/DDBJ databases">
        <title>Description of Fervidibacillus gen. nov. in the family Fervidibacillaceae fam. nov. with two species, Fervidibacillus albus sp. nov., and Fervidibacillus halotolerans sp. nov., isolated from tidal flat sediments.</title>
        <authorList>
            <person name="Kwon K.K."/>
            <person name="Yang S.-H."/>
        </authorList>
    </citation>
    <scope>NUCLEOTIDE SEQUENCE [LARGE SCALE GENOMIC DNA]</scope>
    <source>
        <strain evidence="2 3">DSM 23332</strain>
    </source>
</reference>
<dbReference type="RefSeq" id="WP_263060888.1">
    <property type="nucleotide sequence ID" value="NZ_JAOUSE010000004.1"/>
</dbReference>
<evidence type="ECO:0000256" key="1">
    <source>
        <dbReference type="SAM" id="Phobius"/>
    </source>
</evidence>
<organism evidence="2 3">
    <name type="scientific">Pallidibacillus thermolactis</name>
    <dbReference type="NCBI Taxonomy" id="251051"/>
    <lineage>
        <taxon>Bacteria</taxon>
        <taxon>Bacillati</taxon>
        <taxon>Bacillota</taxon>
        <taxon>Bacilli</taxon>
        <taxon>Bacillales</taxon>
        <taxon>Bacillaceae</taxon>
        <taxon>Pallidibacillus</taxon>
    </lineage>
</organism>
<protein>
    <submittedName>
        <fullName evidence="2">Uncharacterized protein</fullName>
    </submittedName>
</protein>
<feature type="transmembrane region" description="Helical" evidence="1">
    <location>
        <begin position="168"/>
        <end position="187"/>
    </location>
</feature>
<feature type="transmembrane region" description="Helical" evidence="1">
    <location>
        <begin position="5"/>
        <end position="24"/>
    </location>
</feature>
<feature type="transmembrane region" description="Helical" evidence="1">
    <location>
        <begin position="215"/>
        <end position="237"/>
    </location>
</feature>
<feature type="transmembrane region" description="Helical" evidence="1">
    <location>
        <begin position="623"/>
        <end position="649"/>
    </location>
</feature>
<feature type="transmembrane region" description="Helical" evidence="1">
    <location>
        <begin position="294"/>
        <end position="312"/>
    </location>
</feature>
<comment type="caution">
    <text evidence="2">The sequence shown here is derived from an EMBL/GenBank/DDBJ whole genome shotgun (WGS) entry which is preliminary data.</text>
</comment>